<feature type="domain" description="3-hydroxyacyl-CoA dehydrogenase NAD binding" evidence="7">
    <location>
        <begin position="8"/>
        <end position="186"/>
    </location>
</feature>
<feature type="site" description="Important for catalytic activity" evidence="4">
    <location>
        <position position="143"/>
    </location>
</feature>
<evidence type="ECO:0000259" key="7">
    <source>
        <dbReference type="Pfam" id="PF02737"/>
    </source>
</evidence>
<dbReference type="STRING" id="930146.SAMN05192533_12036"/>
<evidence type="ECO:0000256" key="4">
    <source>
        <dbReference type="PIRSR" id="PIRSR000105-1"/>
    </source>
</evidence>
<feature type="binding site" evidence="5">
    <location>
        <begin position="13"/>
        <end position="18"/>
    </location>
    <ligand>
        <name>NAD(+)</name>
        <dbReference type="ChEBI" id="CHEBI:57540"/>
    </ligand>
</feature>
<dbReference type="InterPro" id="IPR036291">
    <property type="entry name" value="NAD(P)-bd_dom_sf"/>
</dbReference>
<dbReference type="GO" id="GO:0006631">
    <property type="term" value="P:fatty acid metabolic process"/>
    <property type="evidence" value="ECO:0007669"/>
    <property type="project" value="InterPro"/>
</dbReference>
<evidence type="ECO:0000256" key="5">
    <source>
        <dbReference type="PIRSR" id="PIRSR000105-2"/>
    </source>
</evidence>
<keyword evidence="9" id="KW-1185">Reference proteome</keyword>
<proteinExistence type="inferred from homology"/>
<dbReference type="PANTHER" id="PTHR48075">
    <property type="entry name" value="3-HYDROXYACYL-COA DEHYDROGENASE FAMILY PROTEIN"/>
    <property type="match status" value="1"/>
</dbReference>
<feature type="binding site" evidence="5">
    <location>
        <position position="122"/>
    </location>
    <ligand>
        <name>NAD(+)</name>
        <dbReference type="ChEBI" id="CHEBI:57540"/>
    </ligand>
</feature>
<dbReference type="InterPro" id="IPR022694">
    <property type="entry name" value="3-OHacyl-CoA_DH"/>
</dbReference>
<dbReference type="Gene3D" id="1.10.1040.10">
    <property type="entry name" value="N-(1-d-carboxylethyl)-l-norvaline Dehydrogenase, domain 2"/>
    <property type="match status" value="1"/>
</dbReference>
<feature type="domain" description="3-hydroxyacyl-CoA dehydrogenase C-terminal" evidence="6">
    <location>
        <begin position="190"/>
        <end position="286"/>
    </location>
</feature>
<accession>A0A1H8J8R4</accession>
<dbReference type="SUPFAM" id="SSF48179">
    <property type="entry name" value="6-phosphogluconate dehydrogenase C-terminal domain-like"/>
    <property type="match status" value="1"/>
</dbReference>
<keyword evidence="3" id="KW-0560">Oxidoreductase</keyword>
<evidence type="ECO:0000313" key="8">
    <source>
        <dbReference type="EMBL" id="SEN77190.1"/>
    </source>
</evidence>
<dbReference type="SUPFAM" id="SSF51735">
    <property type="entry name" value="NAD(P)-binding Rossmann-fold domains"/>
    <property type="match status" value="1"/>
</dbReference>
<dbReference type="PANTHER" id="PTHR48075:SF5">
    <property type="entry name" value="3-HYDROXYBUTYRYL-COA DEHYDROGENASE"/>
    <property type="match status" value="1"/>
</dbReference>
<dbReference type="InterPro" id="IPR006176">
    <property type="entry name" value="3-OHacyl-CoA_DH_NAD-bd"/>
</dbReference>
<feature type="binding site" evidence="5">
    <location>
        <position position="146"/>
    </location>
    <ligand>
        <name>NAD(+)</name>
        <dbReference type="ChEBI" id="CHEBI:57540"/>
    </ligand>
</feature>
<dbReference type="Pfam" id="PF00725">
    <property type="entry name" value="3HCDH"/>
    <property type="match status" value="1"/>
</dbReference>
<dbReference type="EMBL" id="FOBW01000020">
    <property type="protein sequence ID" value="SEN77190.1"/>
    <property type="molecule type" value="Genomic_DNA"/>
</dbReference>
<comment type="pathway">
    <text evidence="1">Lipid metabolism; butanoate metabolism.</text>
</comment>
<dbReference type="GO" id="GO:0016616">
    <property type="term" value="F:oxidoreductase activity, acting on the CH-OH group of donors, NAD or NADP as acceptor"/>
    <property type="evidence" value="ECO:0007669"/>
    <property type="project" value="InterPro"/>
</dbReference>
<reference evidence="9" key="1">
    <citation type="submission" date="2016-10" db="EMBL/GenBank/DDBJ databases">
        <authorList>
            <person name="Varghese N."/>
            <person name="Submissions S."/>
        </authorList>
    </citation>
    <scope>NUCLEOTIDE SEQUENCE [LARGE SCALE GENOMIC DNA]</scope>
    <source>
        <strain evidence="9">B48,IBRC-M 10115,DSM 25386,CECT 8001</strain>
    </source>
</reference>
<dbReference type="Pfam" id="PF02737">
    <property type="entry name" value="3HCDH_N"/>
    <property type="match status" value="1"/>
</dbReference>
<dbReference type="InterPro" id="IPR006108">
    <property type="entry name" value="3HC_DH_C"/>
</dbReference>
<sequence>MPIENINEVAVIGAGTMGAQIAMVCAMAGYSVVLQDVSAESLVNGRKILDEQMEKRVQKGRLTREEVCAAFEKIRFTTALEDLKQTDFVIEAIVEKLEIKRDLFEKLDRFTPKHAILATNSSTIVSSKLADATNRPEQVCNVHFFNPALVMELVEVVRGPHTSAETAEMAMAFVKSIDKYPVLLNKEISGFVANRILGKLMDEAVYLLENGIASHEDIDIVCKKALNHPIGPFALMDLTGIDVNYLVRMQRYQESGDEKDKPAKIVQEKVEKGELGRKTGKGFYTYDSAPAKV</sequence>
<gene>
    <name evidence="8" type="ORF">SAMN05192533_12036</name>
</gene>
<dbReference type="RefSeq" id="WP_090749792.1">
    <property type="nucleotide sequence ID" value="NZ_FOBW01000020.1"/>
</dbReference>
<dbReference type="OrthoDB" id="9771883at2"/>
<feature type="binding site" evidence="5">
    <location>
        <position position="36"/>
    </location>
    <ligand>
        <name>NAD(+)</name>
        <dbReference type="ChEBI" id="CHEBI:57540"/>
    </ligand>
</feature>
<evidence type="ECO:0000256" key="3">
    <source>
        <dbReference type="ARBA" id="ARBA00023002"/>
    </source>
</evidence>
<dbReference type="Proteomes" id="UP000198553">
    <property type="component" value="Unassembled WGS sequence"/>
</dbReference>
<dbReference type="Gene3D" id="3.40.50.720">
    <property type="entry name" value="NAD(P)-binding Rossmann-like Domain"/>
    <property type="match status" value="1"/>
</dbReference>
<organism evidence="8 9">
    <name type="scientific">Mesobacillus persicus</name>
    <dbReference type="NCBI Taxonomy" id="930146"/>
    <lineage>
        <taxon>Bacteria</taxon>
        <taxon>Bacillati</taxon>
        <taxon>Bacillota</taxon>
        <taxon>Bacilli</taxon>
        <taxon>Bacillales</taxon>
        <taxon>Bacillaceae</taxon>
        <taxon>Mesobacillus</taxon>
    </lineage>
</organism>
<protein>
    <submittedName>
        <fullName evidence="8">3-hydroxybutyryl-CoA dehydrogenase</fullName>
    </submittedName>
</protein>
<feature type="binding site" evidence="5">
    <location>
        <position position="100"/>
    </location>
    <ligand>
        <name>NAD(+)</name>
        <dbReference type="ChEBI" id="CHEBI:57540"/>
    </ligand>
</feature>
<dbReference type="InterPro" id="IPR013328">
    <property type="entry name" value="6PGD_dom2"/>
</dbReference>
<dbReference type="InterPro" id="IPR008927">
    <property type="entry name" value="6-PGluconate_DH-like_C_sf"/>
</dbReference>
<evidence type="ECO:0000313" key="9">
    <source>
        <dbReference type="Proteomes" id="UP000198553"/>
    </source>
</evidence>
<dbReference type="AlphaFoldDB" id="A0A1H8J8R4"/>
<evidence type="ECO:0000259" key="6">
    <source>
        <dbReference type="Pfam" id="PF00725"/>
    </source>
</evidence>
<feature type="binding site" evidence="5">
    <location>
        <position position="95"/>
    </location>
    <ligand>
        <name>NAD(+)</name>
        <dbReference type="ChEBI" id="CHEBI:57540"/>
    </ligand>
</feature>
<comment type="similarity">
    <text evidence="2">Belongs to the 3-hydroxyacyl-CoA dehydrogenase family.</text>
</comment>
<evidence type="ECO:0000256" key="1">
    <source>
        <dbReference type="ARBA" id="ARBA00005086"/>
    </source>
</evidence>
<dbReference type="FunFam" id="3.40.50.720:FF:000009">
    <property type="entry name" value="Fatty oxidation complex, alpha subunit"/>
    <property type="match status" value="1"/>
</dbReference>
<name>A0A1H8J8R4_9BACI</name>
<evidence type="ECO:0000256" key="2">
    <source>
        <dbReference type="ARBA" id="ARBA00009463"/>
    </source>
</evidence>
<dbReference type="PIRSF" id="PIRSF000105">
    <property type="entry name" value="HCDH"/>
    <property type="match status" value="1"/>
</dbReference>
<dbReference type="GO" id="GO:0070403">
    <property type="term" value="F:NAD+ binding"/>
    <property type="evidence" value="ECO:0007669"/>
    <property type="project" value="InterPro"/>
</dbReference>
<feature type="binding site" evidence="5">
    <location>
        <position position="278"/>
    </location>
    <ligand>
        <name>NAD(+)</name>
        <dbReference type="ChEBI" id="CHEBI:57540"/>
    </ligand>
</feature>
<keyword evidence="5" id="KW-0520">NAD</keyword>